<evidence type="ECO:0000313" key="2">
    <source>
        <dbReference type="Proteomes" id="UP001056120"/>
    </source>
</evidence>
<comment type="caution">
    <text evidence="1">The sequence shown here is derived from an EMBL/GenBank/DDBJ whole genome shotgun (WGS) entry which is preliminary data.</text>
</comment>
<accession>A0ACB9I193</accession>
<name>A0ACB9I193_9ASTR</name>
<gene>
    <name evidence="1" type="ORF">L1987_30089</name>
</gene>
<keyword evidence="2" id="KW-1185">Reference proteome</keyword>
<dbReference type="Proteomes" id="UP001056120">
    <property type="component" value="Linkage Group LG10"/>
</dbReference>
<proteinExistence type="predicted"/>
<reference evidence="2" key="1">
    <citation type="journal article" date="2022" name="Mol. Ecol. Resour.">
        <title>The genomes of chicory, endive, great burdock and yacon provide insights into Asteraceae palaeo-polyploidization history and plant inulin production.</title>
        <authorList>
            <person name="Fan W."/>
            <person name="Wang S."/>
            <person name="Wang H."/>
            <person name="Wang A."/>
            <person name="Jiang F."/>
            <person name="Liu H."/>
            <person name="Zhao H."/>
            <person name="Xu D."/>
            <person name="Zhang Y."/>
        </authorList>
    </citation>
    <scope>NUCLEOTIDE SEQUENCE [LARGE SCALE GENOMIC DNA]</scope>
    <source>
        <strain evidence="2">cv. Yunnan</strain>
    </source>
</reference>
<organism evidence="1 2">
    <name type="scientific">Smallanthus sonchifolius</name>
    <dbReference type="NCBI Taxonomy" id="185202"/>
    <lineage>
        <taxon>Eukaryota</taxon>
        <taxon>Viridiplantae</taxon>
        <taxon>Streptophyta</taxon>
        <taxon>Embryophyta</taxon>
        <taxon>Tracheophyta</taxon>
        <taxon>Spermatophyta</taxon>
        <taxon>Magnoliopsida</taxon>
        <taxon>eudicotyledons</taxon>
        <taxon>Gunneridae</taxon>
        <taxon>Pentapetalae</taxon>
        <taxon>asterids</taxon>
        <taxon>campanulids</taxon>
        <taxon>Asterales</taxon>
        <taxon>Asteraceae</taxon>
        <taxon>Asteroideae</taxon>
        <taxon>Heliantheae alliance</taxon>
        <taxon>Millerieae</taxon>
        <taxon>Smallanthus</taxon>
    </lineage>
</organism>
<protein>
    <submittedName>
        <fullName evidence="1">Uncharacterized protein</fullName>
    </submittedName>
</protein>
<dbReference type="EMBL" id="CM042027">
    <property type="protein sequence ID" value="KAI3801969.1"/>
    <property type="molecule type" value="Genomic_DNA"/>
</dbReference>
<reference evidence="1 2" key="2">
    <citation type="journal article" date="2022" name="Mol. Ecol. Resour.">
        <title>The genomes of chicory, endive, great burdock and yacon provide insights into Asteraceae paleo-polyploidization history and plant inulin production.</title>
        <authorList>
            <person name="Fan W."/>
            <person name="Wang S."/>
            <person name="Wang H."/>
            <person name="Wang A."/>
            <person name="Jiang F."/>
            <person name="Liu H."/>
            <person name="Zhao H."/>
            <person name="Xu D."/>
            <person name="Zhang Y."/>
        </authorList>
    </citation>
    <scope>NUCLEOTIDE SEQUENCE [LARGE SCALE GENOMIC DNA]</scope>
    <source>
        <strain evidence="2">cv. Yunnan</strain>
        <tissue evidence="1">Leaves</tissue>
    </source>
</reference>
<evidence type="ECO:0000313" key="1">
    <source>
        <dbReference type="EMBL" id="KAI3801969.1"/>
    </source>
</evidence>
<sequence length="506" mass="55866">MQAHDMNLRKKESFGQPQIQDPSMYFGVNSTIKPSGSGIALYLGSPQEEEHTLGGGNHTGFIASGSSQHHQSSSRNTTFTSSTNQSASAKIVEDHVALFSSCMLAYENFIGAKLTDPETIEEDFNQVDPDDMEDMDIQWNMAMILRRAKRFLNRTGRKFTGGHSNAKVGFDKSKAKCYKCNNFGHFARECQKDKAPASGFTKPSQGGSSGNHQGFKNQNNRNQSQIGTFGALVVQQDDSFGWGLHLEDATLAQTQMGLMAEIVEMMEAEEREASRADQRESTSASALMAIGEASSSSTKFHLDVAYKGLEKKNVEIAKQKNETLQLSGKIEKLKNAHFVVEHYESVVRQMNGLGLGTNAIPTPVSGKRVAWGAKGCENIITDRDNCILTEPDTVESNVKLKLMLYGGFKTIKQTKEETFANHLSRNYQKNIDKYYTQGDQAPEKQSAKPSVSTSGSTQTGEKPVVKLSKPQRRRRKKRLRKLEQQLAGGQQGEDSTSSPNVDQSCY</sequence>